<dbReference type="PANTHER" id="PTHR38926">
    <property type="entry name" value="F-BOX DOMAIN CONTAINING PROTEIN, EXPRESSED"/>
    <property type="match status" value="1"/>
</dbReference>
<keyword evidence="4" id="KW-1185">Reference proteome</keyword>
<dbReference type="Gene3D" id="3.80.10.10">
    <property type="entry name" value="Ribonuclease Inhibitor"/>
    <property type="match status" value="2"/>
</dbReference>
<dbReference type="PROSITE" id="PS50181">
    <property type="entry name" value="FBOX"/>
    <property type="match status" value="1"/>
</dbReference>
<dbReference type="PANTHER" id="PTHR38926:SF72">
    <property type="entry name" value="IM:7136021-RELATED"/>
    <property type="match status" value="1"/>
</dbReference>
<keyword evidence="1" id="KW-0732">Signal</keyword>
<proteinExistence type="predicted"/>
<evidence type="ECO:0000313" key="4">
    <source>
        <dbReference type="Proteomes" id="UP001448207"/>
    </source>
</evidence>
<dbReference type="InterPro" id="IPR036047">
    <property type="entry name" value="F-box-like_dom_sf"/>
</dbReference>
<evidence type="ECO:0000256" key="1">
    <source>
        <dbReference type="SAM" id="SignalP"/>
    </source>
</evidence>
<dbReference type="SUPFAM" id="SSF52047">
    <property type="entry name" value="RNI-like"/>
    <property type="match status" value="1"/>
</dbReference>
<accession>A0ABR3B0D6</accession>
<feature type="chain" id="PRO_5045477299" evidence="1">
    <location>
        <begin position="25"/>
        <end position="621"/>
    </location>
</feature>
<evidence type="ECO:0000259" key="2">
    <source>
        <dbReference type="PROSITE" id="PS50181"/>
    </source>
</evidence>
<dbReference type="InterPro" id="IPR001810">
    <property type="entry name" value="F-box_dom"/>
</dbReference>
<reference evidence="3 4" key="1">
    <citation type="submission" date="2024-04" db="EMBL/GenBank/DDBJ databases">
        <title>Symmetric and asymmetric DNA N6-adenine methylation regulates different biological responses in Mucorales.</title>
        <authorList>
            <consortium name="Lawrence Berkeley National Laboratory"/>
            <person name="Lax C."/>
            <person name="Mondo S.J."/>
            <person name="Osorio-Concepcion M."/>
            <person name="Muszewska A."/>
            <person name="Corrochano-Luque M."/>
            <person name="Gutierrez G."/>
            <person name="Riley R."/>
            <person name="Lipzen A."/>
            <person name="Guo J."/>
            <person name="Hundley H."/>
            <person name="Amirebrahimi M."/>
            <person name="Ng V."/>
            <person name="Lorenzo-Gutierrez D."/>
            <person name="Binder U."/>
            <person name="Yang J."/>
            <person name="Song Y."/>
            <person name="Canovas D."/>
            <person name="Navarro E."/>
            <person name="Freitag M."/>
            <person name="Gabaldon T."/>
            <person name="Grigoriev I.V."/>
            <person name="Corrochano L.M."/>
            <person name="Nicolas F.E."/>
            <person name="Garre V."/>
        </authorList>
    </citation>
    <scope>NUCLEOTIDE SEQUENCE [LARGE SCALE GENOMIC DNA]</scope>
    <source>
        <strain evidence="3 4">L51</strain>
    </source>
</reference>
<dbReference type="SUPFAM" id="SSF81383">
    <property type="entry name" value="F-box domain"/>
    <property type="match status" value="1"/>
</dbReference>
<evidence type="ECO:0000313" key="3">
    <source>
        <dbReference type="EMBL" id="KAL0086370.1"/>
    </source>
</evidence>
<dbReference type="InterPro" id="IPR032675">
    <property type="entry name" value="LRR_dom_sf"/>
</dbReference>
<name>A0ABR3B0D6_PHYBL</name>
<comment type="caution">
    <text evidence="3">The sequence shown here is derived from an EMBL/GenBank/DDBJ whole genome shotgun (WGS) entry which is preliminary data.</text>
</comment>
<organism evidence="3 4">
    <name type="scientific">Phycomyces blakesleeanus</name>
    <dbReference type="NCBI Taxonomy" id="4837"/>
    <lineage>
        <taxon>Eukaryota</taxon>
        <taxon>Fungi</taxon>
        <taxon>Fungi incertae sedis</taxon>
        <taxon>Mucoromycota</taxon>
        <taxon>Mucoromycotina</taxon>
        <taxon>Mucoromycetes</taxon>
        <taxon>Mucorales</taxon>
        <taxon>Phycomycetaceae</taxon>
        <taxon>Phycomyces</taxon>
    </lineage>
</organism>
<gene>
    <name evidence="3" type="ORF">J3Q64DRAFT_1492152</name>
</gene>
<feature type="domain" description="F-box" evidence="2">
    <location>
        <begin position="19"/>
        <end position="64"/>
    </location>
</feature>
<dbReference type="Proteomes" id="UP001448207">
    <property type="component" value="Unassembled WGS sequence"/>
</dbReference>
<dbReference type="EMBL" id="JBCLYO010000008">
    <property type="protein sequence ID" value="KAL0086370.1"/>
    <property type="molecule type" value="Genomic_DNA"/>
</dbReference>
<sequence>MLIYFLLFLLRLLFLSLLLMTISKLPLEIFLVIGDFLGTNDQKECSLVCKIWKETFQRVLWKELKISSHDWIFRFHKCVKRGALTEKGRYVQSIKVVDLDSPMDTLIPMLIRRFPNVKKFEHKRAETYNDHFVQTNFSGWKLLTHMSIEFDTYAVISDPLKLFEALSVLPSLTHLTLSQTHHSVDRKNFTWRTLEKLHYYLPRLQYLKCWMCLQKIDYAEIKEFTKVKPAKAIKSIYFGFDSFDGIWMYFISSIYPLLETFDLMVEEGSIEPTPSDQKALDRLLALPPFCPFLKRIYLKTYEVDGMQMSFILNNIAKSGAKIEHIEISCFINLHAPVLPANQTACTQLFSESLKSLRLIAHSYDECMTFGDFSDLGAHGFSNLVHLRIYCDYEEFGVEDILYGCQSLIELELDNAQLSVNKDFPKHTTALRHGLLRLKLFESLVQPGFFEYISNCCRQLEYFSLKDVEIESPTFEEPEYLAIRMPFTQLSTLLLINLKMYTNSNLLSGTVHIRPDSTLSDEEDGHLVEVYLSYSRTGKSYTHTTTGKLTTTWDRTKNDVPKGVFYFRDYSRERNRIYRAIYHPYEGLDDDVTYTPITGNFSTALRFKSIKQVIIDKTNIFL</sequence>
<feature type="signal peptide" evidence="1">
    <location>
        <begin position="1"/>
        <end position="24"/>
    </location>
</feature>
<protein>
    <submittedName>
        <fullName evidence="3">Secreted F-box domain-containing protein</fullName>
    </submittedName>
</protein>